<feature type="region of interest" description="Disordered" evidence="11">
    <location>
        <begin position="181"/>
        <end position="202"/>
    </location>
</feature>
<dbReference type="InterPro" id="IPR045120">
    <property type="entry name" value="Suco/Slp1-like"/>
</dbReference>
<comment type="caution">
    <text evidence="14">The sequence shown here is derived from an EMBL/GenBank/DDBJ whole genome shotgun (WGS) entry which is preliminary data.</text>
</comment>
<evidence type="ECO:0000256" key="8">
    <source>
        <dbReference type="ARBA" id="ARBA00023242"/>
    </source>
</evidence>
<dbReference type="InterPro" id="IPR008979">
    <property type="entry name" value="Galactose-bd-like_sf"/>
</dbReference>
<evidence type="ECO:0000256" key="11">
    <source>
        <dbReference type="SAM" id="MobiDB-lite"/>
    </source>
</evidence>
<dbReference type="SUPFAM" id="SSF49785">
    <property type="entry name" value="Galactose-binding domain-like"/>
    <property type="match status" value="1"/>
</dbReference>
<reference evidence="14 15" key="1">
    <citation type="submission" date="2024-06" db="EMBL/GenBank/DDBJ databases">
        <title>A chromosome level genome sequence of Diviner's sage (Salvia divinorum).</title>
        <authorList>
            <person name="Ford S.A."/>
            <person name="Ro D.-K."/>
            <person name="Ness R.W."/>
            <person name="Phillips M.A."/>
        </authorList>
    </citation>
    <scope>NUCLEOTIDE SEQUENCE [LARGE SCALE GENOMIC DNA]</scope>
    <source>
        <strain evidence="14">SAF-2024a</strain>
        <tissue evidence="14">Leaf</tissue>
    </source>
</reference>
<gene>
    <name evidence="14" type="ORF">AAHA92_33760</name>
</gene>
<dbReference type="Pfam" id="PF07738">
    <property type="entry name" value="Sad1_UNC"/>
    <property type="match status" value="1"/>
</dbReference>
<organism evidence="14 15">
    <name type="scientific">Salvia divinorum</name>
    <name type="common">Maria pastora</name>
    <name type="synonym">Diviner's sage</name>
    <dbReference type="NCBI Taxonomy" id="28513"/>
    <lineage>
        <taxon>Eukaryota</taxon>
        <taxon>Viridiplantae</taxon>
        <taxon>Streptophyta</taxon>
        <taxon>Embryophyta</taxon>
        <taxon>Tracheophyta</taxon>
        <taxon>Spermatophyta</taxon>
        <taxon>Magnoliopsida</taxon>
        <taxon>eudicotyledons</taxon>
        <taxon>Gunneridae</taxon>
        <taxon>Pentapetalae</taxon>
        <taxon>asterids</taxon>
        <taxon>lamiids</taxon>
        <taxon>Lamiales</taxon>
        <taxon>Lamiaceae</taxon>
        <taxon>Nepetoideae</taxon>
        <taxon>Mentheae</taxon>
        <taxon>Salviinae</taxon>
        <taxon>Salvia</taxon>
        <taxon>Salvia subgen. Calosphace</taxon>
    </lineage>
</organism>
<keyword evidence="5 12" id="KW-1133">Transmembrane helix</keyword>
<feature type="region of interest" description="Disordered" evidence="11">
    <location>
        <begin position="109"/>
        <end position="129"/>
    </location>
</feature>
<evidence type="ECO:0000256" key="10">
    <source>
        <dbReference type="SAM" id="Coils"/>
    </source>
</evidence>
<proteinExistence type="predicted"/>
<evidence type="ECO:0000256" key="2">
    <source>
        <dbReference type="ARBA" id="ARBA00004477"/>
    </source>
</evidence>
<dbReference type="Proteomes" id="UP001567538">
    <property type="component" value="Unassembled WGS sequence"/>
</dbReference>
<accession>A0ABD1FQ25</accession>
<keyword evidence="4" id="KW-0256">Endoplasmic reticulum</keyword>
<evidence type="ECO:0000256" key="3">
    <source>
        <dbReference type="ARBA" id="ARBA00022692"/>
    </source>
</evidence>
<comment type="function">
    <text evidence="9">Encodes a member of the mid-SUN subfamily of SUN-domain proteins that is localized to both the nuclear envelope and the ER. It is involved in early seed development and nuclear morphology. [TAIR].</text>
</comment>
<keyword evidence="6 10" id="KW-0175">Coiled coil</keyword>
<evidence type="ECO:0000313" key="15">
    <source>
        <dbReference type="Proteomes" id="UP001567538"/>
    </source>
</evidence>
<dbReference type="PROSITE" id="PS51469">
    <property type="entry name" value="SUN"/>
    <property type="match status" value="1"/>
</dbReference>
<evidence type="ECO:0000256" key="7">
    <source>
        <dbReference type="ARBA" id="ARBA00023136"/>
    </source>
</evidence>
<dbReference type="EMBL" id="JBEAFC010000014">
    <property type="protein sequence ID" value="KAL1533953.1"/>
    <property type="molecule type" value="Genomic_DNA"/>
</dbReference>
<dbReference type="InterPro" id="IPR012919">
    <property type="entry name" value="SUN_dom"/>
</dbReference>
<dbReference type="PANTHER" id="PTHR12953">
    <property type="entry name" value="MEMBRANE PROTEIN CH1 RELATED"/>
    <property type="match status" value="1"/>
</dbReference>
<keyword evidence="15" id="KW-1185">Reference proteome</keyword>
<evidence type="ECO:0000313" key="14">
    <source>
        <dbReference type="EMBL" id="KAL1533953.1"/>
    </source>
</evidence>
<keyword evidence="8" id="KW-0539">Nucleus</keyword>
<evidence type="ECO:0000259" key="13">
    <source>
        <dbReference type="PROSITE" id="PS51469"/>
    </source>
</evidence>
<keyword evidence="3 12" id="KW-0812">Transmembrane</keyword>
<comment type="subcellular location">
    <subcellularLocation>
        <location evidence="2">Endoplasmic reticulum membrane</location>
        <topology evidence="2">Multi-pass membrane protein</topology>
    </subcellularLocation>
    <subcellularLocation>
        <location evidence="1">Nucleus membrane</location>
        <topology evidence="1">Multi-pass membrane protein</topology>
    </subcellularLocation>
</comment>
<evidence type="ECO:0000256" key="5">
    <source>
        <dbReference type="ARBA" id="ARBA00022989"/>
    </source>
</evidence>
<evidence type="ECO:0000256" key="9">
    <source>
        <dbReference type="ARBA" id="ARBA00054046"/>
    </source>
</evidence>
<dbReference type="Gene3D" id="2.60.120.260">
    <property type="entry name" value="Galactose-binding domain-like"/>
    <property type="match status" value="1"/>
</dbReference>
<evidence type="ECO:0000256" key="12">
    <source>
        <dbReference type="SAM" id="Phobius"/>
    </source>
</evidence>
<feature type="domain" description="SUN" evidence="13">
    <location>
        <begin position="221"/>
        <end position="385"/>
    </location>
</feature>
<feature type="transmembrane region" description="Helical" evidence="12">
    <location>
        <begin position="627"/>
        <end position="643"/>
    </location>
</feature>
<evidence type="ECO:0000256" key="1">
    <source>
        <dbReference type="ARBA" id="ARBA00004232"/>
    </source>
</evidence>
<feature type="transmembrane region" description="Helical" evidence="12">
    <location>
        <begin position="24"/>
        <end position="46"/>
    </location>
</feature>
<dbReference type="GO" id="GO:0005789">
    <property type="term" value="C:endoplasmic reticulum membrane"/>
    <property type="evidence" value="ECO:0007669"/>
    <property type="project" value="UniProtKB-SubCell"/>
</dbReference>
<feature type="transmembrane region" description="Helical" evidence="12">
    <location>
        <begin position="580"/>
        <end position="600"/>
    </location>
</feature>
<evidence type="ECO:0000256" key="4">
    <source>
        <dbReference type="ARBA" id="ARBA00022824"/>
    </source>
</evidence>
<dbReference type="AlphaFoldDB" id="A0ABD1FQ25"/>
<dbReference type="FunFam" id="2.60.120.260:FF:000062">
    <property type="entry name" value="Galactose-binding protein isoform 3"/>
    <property type="match status" value="1"/>
</dbReference>
<protein>
    <submittedName>
        <fullName evidence="14">SUN domain-containing protein 4-like isoform X1</fullName>
    </submittedName>
</protein>
<feature type="coiled-coil region" evidence="10">
    <location>
        <begin position="478"/>
        <end position="537"/>
    </location>
</feature>
<name>A0ABD1FQ25_SALDI</name>
<sequence>MQRSRKALLQRRALKEAIYGRSHLYKVSLSVVFVLWGLVFLLNTWIGHGDGQAERSEEYLVNATRWGKDEVSFGRDVNQRLSIDGDPSDGTTRWDEDTASLERDVNRRLTDGNTHPLDGTAHPLDGTTRWGEDEVPFDMEVNRRVSVDGNPSAEAVSENGDTNHYKSESLAKLAREKSELAAKEASVRKDSPANMEKDKSLTDELSSGVHIGLDEFKNKAFSSKTKYATGKPGSIMHRSEPGGEDYNYASASKGAKVLSFNKEAKGASNILNSDKDKYLRNPCSTEEKFVVIELSEETLVDAIKIANFEHHSSNLKDFELLGSAVYPTDSWVTLGKFSAQNVKHAQDFVLPEPKWTRYLKLNLLSHHGAEFYCTLTFIEVYGIDAVEKMLEDLISAQDKVPLSGEVLDDKKSGSSQHASTEGVGYEDLVEEPDTMIRTPDVKRGRLEMDVPDPVEEIRHKQVNRMPGDTVLKILMKKVRSLDLNLAILERYLEELSTRYGDIFKEFDKDIGHKGVLLDEIISELRSLSKNKEVMSEEISELLSWKSLVSVQLESILKVHALLGSEVETVRMEQRHMENKGIVIFLVCVGFGFMAIVRSFADMVVVQNMNVNSWSDCVSRKFCSEKSSWFYLLISCTIIIIILSL</sequence>
<keyword evidence="7 12" id="KW-0472">Membrane</keyword>
<dbReference type="GO" id="GO:0031965">
    <property type="term" value="C:nuclear membrane"/>
    <property type="evidence" value="ECO:0007669"/>
    <property type="project" value="UniProtKB-SubCell"/>
</dbReference>
<evidence type="ECO:0000256" key="6">
    <source>
        <dbReference type="ARBA" id="ARBA00023054"/>
    </source>
</evidence>
<dbReference type="PANTHER" id="PTHR12953:SF0">
    <property type="entry name" value="SUN DOMAIN-CONTAINING OSSIFICATION FACTOR"/>
    <property type="match status" value="1"/>
</dbReference>